<organism evidence="2 3">
    <name type="scientific">BD1-7 clade bacterium</name>
    <dbReference type="NCBI Taxonomy" id="2029982"/>
    <lineage>
        <taxon>Bacteria</taxon>
        <taxon>Pseudomonadati</taxon>
        <taxon>Pseudomonadota</taxon>
        <taxon>Gammaproteobacteria</taxon>
        <taxon>Cellvibrionales</taxon>
        <taxon>Spongiibacteraceae</taxon>
        <taxon>BD1-7 clade</taxon>
    </lineage>
</organism>
<name>A0A5S9Q3X0_9GAMM</name>
<protein>
    <submittedName>
        <fullName evidence="2">Uncharacterized protein</fullName>
    </submittedName>
</protein>
<evidence type="ECO:0000256" key="1">
    <source>
        <dbReference type="SAM" id="Phobius"/>
    </source>
</evidence>
<keyword evidence="1" id="KW-1133">Transmembrane helix</keyword>
<sequence>MLIPLKAISTPHSVFYEFTVNLWYYAPGFLDETLFELVRVEWARFAISSIGWVLAYIIFRINYIRSKRVRTIQEISSCTDDLLDNLFVCLFNVPSRKTKGKTKYYENEKARETVLRKLIYLENHIQLFHLMVWDRELKTYLDLQPIQVKKLIEIGCNLEALDIRKTVHAPHAEKSEAYQSVTEALNDVILKLEATVSLAKH</sequence>
<evidence type="ECO:0000313" key="2">
    <source>
        <dbReference type="EMBL" id="CAA0111605.1"/>
    </source>
</evidence>
<reference evidence="2 3" key="1">
    <citation type="submission" date="2019-11" db="EMBL/GenBank/DDBJ databases">
        <authorList>
            <person name="Holert J."/>
        </authorList>
    </citation>
    <scope>NUCLEOTIDE SEQUENCE [LARGE SCALE GENOMIC DNA]</scope>
    <source>
        <strain evidence="2">BC5_2</strain>
    </source>
</reference>
<keyword evidence="1" id="KW-0812">Transmembrane</keyword>
<proteinExistence type="predicted"/>
<dbReference type="AlphaFoldDB" id="A0A5S9Q3X0"/>
<evidence type="ECO:0000313" key="3">
    <source>
        <dbReference type="Proteomes" id="UP000434580"/>
    </source>
</evidence>
<dbReference type="Proteomes" id="UP000434580">
    <property type="component" value="Unassembled WGS sequence"/>
</dbReference>
<accession>A0A5S9Q3X0</accession>
<feature type="transmembrane region" description="Helical" evidence="1">
    <location>
        <begin position="42"/>
        <end position="63"/>
    </location>
</feature>
<gene>
    <name evidence="2" type="ORF">DPBNPPHM_01502</name>
</gene>
<keyword evidence="1" id="KW-0472">Membrane</keyword>
<dbReference type="EMBL" id="CACSII010000016">
    <property type="protein sequence ID" value="CAA0111605.1"/>
    <property type="molecule type" value="Genomic_DNA"/>
</dbReference>